<proteinExistence type="predicted"/>
<feature type="region of interest" description="Disordered" evidence="1">
    <location>
        <begin position="219"/>
        <end position="271"/>
    </location>
</feature>
<accession>A0A2V5I0B6</accession>
<gene>
    <name evidence="2" type="ORF">BP00DRAFT_378759</name>
</gene>
<reference evidence="2 3" key="1">
    <citation type="submission" date="2018-02" db="EMBL/GenBank/DDBJ databases">
        <title>The genomes of Aspergillus section Nigri reveals drivers in fungal speciation.</title>
        <authorList>
            <consortium name="DOE Joint Genome Institute"/>
            <person name="Vesth T.C."/>
            <person name="Nybo J."/>
            <person name="Theobald S."/>
            <person name="Brandl J."/>
            <person name="Frisvad J.C."/>
            <person name="Nielsen K.F."/>
            <person name="Lyhne E.K."/>
            <person name="Kogle M.E."/>
            <person name="Kuo A."/>
            <person name="Riley R."/>
            <person name="Clum A."/>
            <person name="Nolan M."/>
            <person name="Lipzen A."/>
            <person name="Salamov A."/>
            <person name="Henrissat B."/>
            <person name="Wiebenga A."/>
            <person name="De vries R.P."/>
            <person name="Grigoriev I.V."/>
            <person name="Mortensen U.H."/>
            <person name="Andersen M.R."/>
            <person name="Baker S.E."/>
        </authorList>
    </citation>
    <scope>NUCLEOTIDE SEQUENCE [LARGE SCALE GENOMIC DNA]</scope>
    <source>
        <strain evidence="2 3">CBS 114.80</strain>
    </source>
</reference>
<protein>
    <submittedName>
        <fullName evidence="2">Uncharacterized protein</fullName>
    </submittedName>
</protein>
<dbReference type="Proteomes" id="UP000248817">
    <property type="component" value="Unassembled WGS sequence"/>
</dbReference>
<feature type="region of interest" description="Disordered" evidence="1">
    <location>
        <begin position="1"/>
        <end position="64"/>
    </location>
</feature>
<feature type="compositionally biased region" description="Basic and acidic residues" evidence="1">
    <location>
        <begin position="255"/>
        <end position="269"/>
    </location>
</feature>
<evidence type="ECO:0000313" key="2">
    <source>
        <dbReference type="EMBL" id="PYI27764.1"/>
    </source>
</evidence>
<feature type="compositionally biased region" description="Polar residues" evidence="1">
    <location>
        <begin position="13"/>
        <end position="29"/>
    </location>
</feature>
<keyword evidence="3" id="KW-1185">Reference proteome</keyword>
<feature type="region of interest" description="Disordered" evidence="1">
    <location>
        <begin position="362"/>
        <end position="411"/>
    </location>
</feature>
<dbReference type="AlphaFoldDB" id="A0A2V5I0B6"/>
<evidence type="ECO:0000256" key="1">
    <source>
        <dbReference type="SAM" id="MobiDB-lite"/>
    </source>
</evidence>
<organism evidence="2 3">
    <name type="scientific">Aspergillus indologenus CBS 114.80</name>
    <dbReference type="NCBI Taxonomy" id="1450541"/>
    <lineage>
        <taxon>Eukaryota</taxon>
        <taxon>Fungi</taxon>
        <taxon>Dikarya</taxon>
        <taxon>Ascomycota</taxon>
        <taxon>Pezizomycotina</taxon>
        <taxon>Eurotiomycetes</taxon>
        <taxon>Eurotiomycetidae</taxon>
        <taxon>Eurotiales</taxon>
        <taxon>Aspergillaceae</taxon>
        <taxon>Aspergillus</taxon>
        <taxon>Aspergillus subgen. Circumdati</taxon>
    </lineage>
</organism>
<feature type="compositionally biased region" description="Polar residues" evidence="1">
    <location>
        <begin position="40"/>
        <end position="59"/>
    </location>
</feature>
<dbReference type="EMBL" id="KZ825562">
    <property type="protein sequence ID" value="PYI27764.1"/>
    <property type="molecule type" value="Genomic_DNA"/>
</dbReference>
<sequence length="651" mass="73441">MTSNDSELYRPLPSNNALTMPQQPSASQTKPRKFQPELVETSSLSSREVRTKSQTTQAQLDGRRCSDGQYMKLVSREDPMVLYDDREGQDAEPIDAMQTTRCAGSDRVAGPHKPSEQRLKVTARVGRHSSIGPKEIKPDKFDAAKHIGSRKFAPQLMETGTRSFRRINTSHTILQEGRNALVLGEIPTPVTAVNDAHTHRHVAHESRFSYMNLRRRQETRRHSFRIPDLPAIPSSCSEISDTSDNPSAPASPGRMEQDTCDDVKTRGSSEDENAEYLSALAAITVEKQLKEQALAAFPNEQDHQPVDHFAIDREEEEFMNNERPTSHAKILPKYIHRRTSSADLSWELDYMRRHKEEAEMSDRAMARTRGSPFLSPNEFTSLGSRRPARHHDNRVRGRDLEPTKNNATPPMLGEDLIFPQSLSPESTVCEGSNIQHNVTRNRLCVFSGLWYGGLHVNDRSNNGGLWKGTCKTSSSQERQSPRCSIAAPIAQTYTSSTLQPTDTNRPTDKNHFLEPSPWILPTTHYNIQQDFHDESLGMELQDGLVTQIYNYLSLGYPCVARFFDHELSRISGISVADLRQDDLKTDAKGHFGVSDSPSIGEDISTRACMRWKALQLYIFDWARERHRVGFSDMDGEHGAWGVCERKGSWAV</sequence>
<evidence type="ECO:0000313" key="3">
    <source>
        <dbReference type="Proteomes" id="UP000248817"/>
    </source>
</evidence>
<name>A0A2V5I0B6_9EURO</name>
<feature type="compositionally biased region" description="Polar residues" evidence="1">
    <location>
        <begin position="234"/>
        <end position="248"/>
    </location>
</feature>